<evidence type="ECO:0000256" key="3">
    <source>
        <dbReference type="ARBA" id="ARBA00023242"/>
    </source>
</evidence>
<dbReference type="PANTHER" id="PTHR22747:SF18">
    <property type="entry name" value="GEO09167P1-RELATED"/>
    <property type="match status" value="1"/>
</dbReference>
<dbReference type="GO" id="GO:0006338">
    <property type="term" value="P:chromatin remodeling"/>
    <property type="evidence" value="ECO:0007669"/>
    <property type="project" value="TreeGrafter"/>
</dbReference>
<dbReference type="GO" id="GO:0005654">
    <property type="term" value="C:nucleoplasm"/>
    <property type="evidence" value="ECO:0007669"/>
    <property type="project" value="TreeGrafter"/>
</dbReference>
<dbReference type="Gene3D" id="2.60.120.340">
    <property type="entry name" value="Nucleoplasmin core domain"/>
    <property type="match status" value="1"/>
</dbReference>
<comment type="similarity">
    <text evidence="2">Belongs to the nucleoplasmin family.</text>
</comment>
<dbReference type="GO" id="GO:0005737">
    <property type="term" value="C:cytoplasm"/>
    <property type="evidence" value="ECO:0007669"/>
    <property type="project" value="TreeGrafter"/>
</dbReference>
<dbReference type="EMBL" id="GFDF01003305">
    <property type="protein sequence ID" value="JAV10779.1"/>
    <property type="molecule type" value="Transcribed_RNA"/>
</dbReference>
<dbReference type="PANTHER" id="PTHR22747">
    <property type="entry name" value="NUCLEOPLASMIN"/>
    <property type="match status" value="1"/>
</dbReference>
<dbReference type="GO" id="GO:0005730">
    <property type="term" value="C:nucleolus"/>
    <property type="evidence" value="ECO:0007669"/>
    <property type="project" value="TreeGrafter"/>
</dbReference>
<dbReference type="InterPro" id="IPR004301">
    <property type="entry name" value="Nucleoplasmin"/>
</dbReference>
<dbReference type="SUPFAM" id="SSF69203">
    <property type="entry name" value="Nucleoplasmin-like core domain"/>
    <property type="match status" value="1"/>
</dbReference>
<evidence type="ECO:0000259" key="5">
    <source>
        <dbReference type="Pfam" id="PF03066"/>
    </source>
</evidence>
<reference evidence="6" key="1">
    <citation type="submission" date="2016-12" db="EMBL/GenBank/DDBJ databases">
        <title>An insight into the sialome and mialome of the sand fly, Nyssomyia neivai.</title>
        <authorList>
            <person name="Sebastian V."/>
            <person name="Goulart T.M."/>
            <person name="Oliveira W."/>
            <person name="Calvo E."/>
            <person name="Oliveira L.F."/>
            <person name="Pinto M.C."/>
            <person name="Rosselino A.M."/>
            <person name="Ribeiro J.M."/>
        </authorList>
    </citation>
    <scope>NUCLEOTIDE SEQUENCE</scope>
</reference>
<keyword evidence="3" id="KW-0539">Nucleus</keyword>
<dbReference type="AlphaFoldDB" id="A0A1L8DWI9"/>
<evidence type="ECO:0000256" key="2">
    <source>
        <dbReference type="ARBA" id="ARBA00010744"/>
    </source>
</evidence>
<sequence length="163" mass="17958">MSDEYFYGVTLNSATPTQTWDPFNNGDDQDMAVSNKLLVKLLLLGHEAAADEYNVVEVTTQTIDDVIKIPIGVLKVGETRNICMELEFVAPVIFTLIKGAGPVHIHGHHLIGESSMGDTWGGEGMEEEEDEDAEEEEGNGSARRKQKFPKMITKPGGLARKRK</sequence>
<dbReference type="Pfam" id="PF03066">
    <property type="entry name" value="Nucleoplasmin"/>
    <property type="match status" value="1"/>
</dbReference>
<feature type="region of interest" description="Disordered" evidence="4">
    <location>
        <begin position="114"/>
        <end position="163"/>
    </location>
</feature>
<proteinExistence type="inferred from homology"/>
<evidence type="ECO:0000256" key="1">
    <source>
        <dbReference type="ARBA" id="ARBA00004123"/>
    </source>
</evidence>
<comment type="subcellular location">
    <subcellularLocation>
        <location evidence="1">Nucleus</location>
    </subcellularLocation>
</comment>
<organism evidence="6">
    <name type="scientific">Nyssomyia neivai</name>
    <dbReference type="NCBI Taxonomy" id="330878"/>
    <lineage>
        <taxon>Eukaryota</taxon>
        <taxon>Metazoa</taxon>
        <taxon>Ecdysozoa</taxon>
        <taxon>Arthropoda</taxon>
        <taxon>Hexapoda</taxon>
        <taxon>Insecta</taxon>
        <taxon>Pterygota</taxon>
        <taxon>Neoptera</taxon>
        <taxon>Endopterygota</taxon>
        <taxon>Diptera</taxon>
        <taxon>Nematocera</taxon>
        <taxon>Psychodoidea</taxon>
        <taxon>Psychodidae</taxon>
        <taxon>Nyssomyia</taxon>
    </lineage>
</organism>
<dbReference type="GO" id="GO:0003682">
    <property type="term" value="F:chromatin binding"/>
    <property type="evidence" value="ECO:0007669"/>
    <property type="project" value="TreeGrafter"/>
</dbReference>
<protein>
    <submittedName>
        <fullName evidence="6">Putative nucleoplasmin</fullName>
    </submittedName>
</protein>
<accession>A0A1L8DWI9</accession>
<evidence type="ECO:0000256" key="4">
    <source>
        <dbReference type="SAM" id="MobiDB-lite"/>
    </source>
</evidence>
<dbReference type="GO" id="GO:0003723">
    <property type="term" value="F:RNA binding"/>
    <property type="evidence" value="ECO:0007669"/>
    <property type="project" value="TreeGrafter"/>
</dbReference>
<feature type="compositionally biased region" description="Acidic residues" evidence="4">
    <location>
        <begin position="124"/>
        <end position="138"/>
    </location>
</feature>
<name>A0A1L8DWI9_9DIPT</name>
<evidence type="ECO:0000313" key="6">
    <source>
        <dbReference type="EMBL" id="JAV10779.1"/>
    </source>
</evidence>
<dbReference type="InterPro" id="IPR036824">
    <property type="entry name" value="Nucleoplasmin_core_dom_sf"/>
</dbReference>
<feature type="domain" description="Nucleoplasmin core" evidence="5">
    <location>
        <begin position="6"/>
        <end position="111"/>
    </location>
</feature>
<dbReference type="GO" id="GO:0042393">
    <property type="term" value="F:histone binding"/>
    <property type="evidence" value="ECO:0007669"/>
    <property type="project" value="TreeGrafter"/>
</dbReference>
<dbReference type="InterPro" id="IPR024057">
    <property type="entry name" value="Nucleoplasmin_core_dom"/>
</dbReference>